<keyword evidence="1" id="KW-1185">Reference proteome</keyword>
<proteinExistence type="predicted"/>
<dbReference type="WBParaSite" id="SPAL_0000059800.1">
    <property type="protein sequence ID" value="SPAL_0000059800.1"/>
    <property type="gene ID" value="SPAL_0000059800"/>
</dbReference>
<accession>A0A0N5B3E7</accession>
<reference evidence="2" key="1">
    <citation type="submission" date="2017-02" db="UniProtKB">
        <authorList>
            <consortium name="WormBaseParasite"/>
        </authorList>
    </citation>
    <scope>IDENTIFICATION</scope>
</reference>
<sequence length="565" mass="66749">MENNRNMMEIFEQYHVCKRILDYLTSTTDLCNLSNCNRFFYITVNRYHFSRSNTAPYQFKKRLCFPIGLSNDSPLNVESLICWDTNYNKFLSFNQKIIQEKVCMDGYMYDDALHVNLRFNCNNEEIEKLNDVGREIALFIDQLSNIYYDATSLRFKEFSKSIELLKLFHVVRNLTTKRITKLDIRIWDINFIDDDNNDNIDQYIEEMDFSNGLPNLSDIYFNIQTVQSINIVKKLINFFSQRKNIVCHFSFNNFIGNSRFISFLSIINYALEKNIKISLMECAEMENYFLPWTRQLNTAQLNNIIEINMILCDWSLLPNILRIISKMRNIKHFAIQFSLFTNDVMINNRRYNFLRRIGMSNIHTNILPKLNNCKNLKKISWAIPPDEMTNDVILNSLNIKVNFFIHLLNTLPSTVVSLSIMNIDKFTSNLASKISLKIPKLEYLHVVGVNVFENGCLEKLKSLNYLRITYSVMPPTIPNWVKVLMTNIVFYDKDNTFSYQPFNRWWCSIYYGGPFYQVEDEKKVVESIKNSKAYSKYLNTEDRGLVHVFFNTLSYGQNYKKLVGF</sequence>
<organism evidence="1 2">
    <name type="scientific">Strongyloides papillosus</name>
    <name type="common">Intestinal threadworm</name>
    <dbReference type="NCBI Taxonomy" id="174720"/>
    <lineage>
        <taxon>Eukaryota</taxon>
        <taxon>Metazoa</taxon>
        <taxon>Ecdysozoa</taxon>
        <taxon>Nematoda</taxon>
        <taxon>Chromadorea</taxon>
        <taxon>Rhabditida</taxon>
        <taxon>Tylenchina</taxon>
        <taxon>Panagrolaimomorpha</taxon>
        <taxon>Strongyloidoidea</taxon>
        <taxon>Strongyloididae</taxon>
        <taxon>Strongyloides</taxon>
    </lineage>
</organism>
<evidence type="ECO:0000313" key="2">
    <source>
        <dbReference type="WBParaSite" id="SPAL_0000059800.1"/>
    </source>
</evidence>
<name>A0A0N5B3E7_STREA</name>
<dbReference type="AlphaFoldDB" id="A0A0N5B3E7"/>
<protein>
    <submittedName>
        <fullName evidence="2">F-box domain-containing protein</fullName>
    </submittedName>
</protein>
<evidence type="ECO:0000313" key="1">
    <source>
        <dbReference type="Proteomes" id="UP000046392"/>
    </source>
</evidence>
<dbReference type="Proteomes" id="UP000046392">
    <property type="component" value="Unplaced"/>
</dbReference>